<dbReference type="Proteomes" id="UP000663828">
    <property type="component" value="Unassembled WGS sequence"/>
</dbReference>
<dbReference type="OrthoDB" id="9972240at2759"/>
<comment type="caution">
    <text evidence="3">The sequence shown here is derived from an EMBL/GenBank/DDBJ whole genome shotgun (WGS) entry which is preliminary data.</text>
</comment>
<evidence type="ECO:0000313" key="3">
    <source>
        <dbReference type="EMBL" id="CAF1304726.1"/>
    </source>
</evidence>
<protein>
    <submittedName>
        <fullName evidence="3">Uncharacterized protein</fullName>
    </submittedName>
</protein>
<dbReference type="AlphaFoldDB" id="A0A815EBS9"/>
<accession>A0A815EBS9</accession>
<dbReference type="EMBL" id="CAJNOR010002512">
    <property type="protein sequence ID" value="CAF1304726.1"/>
    <property type="molecule type" value="Genomic_DNA"/>
</dbReference>
<sequence length="387" mass="43827">MLSFGVYFCATLYLSSTISAVASERLRPTVGVIRWDAWNLFNGQYDAISYYLHRALSPEKFHYRIPFYASVLSPTNISFNGDMQTVMDNEILYAKHAGLDYWAFDTYCTFGPNCTTNNTYCSQYYKQTSNQYCPRNPAYGLNLYLSSTYQSLINFTLVLLGSSPCDIAFQENYLEHMKHPHFQTVLDGRPLLYLFQFDDAEANSCGGGWTGSKQVFQRFRQMAISRGIQNPYMVLMDFNVQTVQSHATMLGFDAISTYALPGGTQQGTPYVELLHSAQTWWESARQVGAKMVPLAPTGWDPRPRAENPVPWTDEGPEHYLQPSVEELQQLIRSGINFTCTYNQTAEAQTMIIYAWNECSETSGSLVPSLGNGTLYIDTLSKILPMYC</sequence>
<feature type="chain" id="PRO_5036227286" evidence="1">
    <location>
        <begin position="24"/>
        <end position="387"/>
    </location>
</feature>
<dbReference type="Gene3D" id="3.20.20.80">
    <property type="entry name" value="Glycosidases"/>
    <property type="match status" value="1"/>
</dbReference>
<dbReference type="EMBL" id="CAJNOJ010000004">
    <property type="protein sequence ID" value="CAF0738346.1"/>
    <property type="molecule type" value="Genomic_DNA"/>
</dbReference>
<dbReference type="Proteomes" id="UP000663852">
    <property type="component" value="Unassembled WGS sequence"/>
</dbReference>
<keyword evidence="4" id="KW-1185">Reference proteome</keyword>
<proteinExistence type="predicted"/>
<evidence type="ECO:0000313" key="4">
    <source>
        <dbReference type="Proteomes" id="UP000663828"/>
    </source>
</evidence>
<feature type="signal peptide" evidence="1">
    <location>
        <begin position="1"/>
        <end position="23"/>
    </location>
</feature>
<keyword evidence="1" id="KW-0732">Signal</keyword>
<evidence type="ECO:0000256" key="1">
    <source>
        <dbReference type="SAM" id="SignalP"/>
    </source>
</evidence>
<evidence type="ECO:0000313" key="2">
    <source>
        <dbReference type="EMBL" id="CAF0738346.1"/>
    </source>
</evidence>
<reference evidence="3" key="1">
    <citation type="submission" date="2021-02" db="EMBL/GenBank/DDBJ databases">
        <authorList>
            <person name="Nowell W R."/>
        </authorList>
    </citation>
    <scope>NUCLEOTIDE SEQUENCE</scope>
</reference>
<name>A0A815EBS9_ADIRI</name>
<gene>
    <name evidence="2" type="ORF">EDS130_LOCUS1563</name>
    <name evidence="3" type="ORF">XAT740_LOCUS29053</name>
</gene>
<organism evidence="3 4">
    <name type="scientific">Adineta ricciae</name>
    <name type="common">Rotifer</name>
    <dbReference type="NCBI Taxonomy" id="249248"/>
    <lineage>
        <taxon>Eukaryota</taxon>
        <taxon>Metazoa</taxon>
        <taxon>Spiralia</taxon>
        <taxon>Gnathifera</taxon>
        <taxon>Rotifera</taxon>
        <taxon>Eurotatoria</taxon>
        <taxon>Bdelloidea</taxon>
        <taxon>Adinetida</taxon>
        <taxon>Adinetidae</taxon>
        <taxon>Adineta</taxon>
    </lineage>
</organism>